<dbReference type="Pfam" id="PF01071">
    <property type="entry name" value="GARS_A"/>
    <property type="match status" value="1"/>
</dbReference>
<dbReference type="InterPro" id="IPR016185">
    <property type="entry name" value="PreATP-grasp_dom_sf"/>
</dbReference>
<keyword evidence="6 13" id="KW-0547">Nucleotide-binding</keyword>
<evidence type="ECO:0000256" key="8">
    <source>
        <dbReference type="ARBA" id="ARBA00022840"/>
    </source>
</evidence>
<dbReference type="InterPro" id="IPR037123">
    <property type="entry name" value="PRibGlycinamide_synth_C_sf"/>
</dbReference>
<protein>
    <recommendedName>
        <fullName evidence="4 12">Phosphoribosylamine--glycine ligase</fullName>
        <ecNumber evidence="4 12">6.3.4.13</ecNumber>
    </recommendedName>
    <alternativeName>
        <fullName evidence="12">GARS</fullName>
    </alternativeName>
    <alternativeName>
        <fullName evidence="10 12">Glycinamide ribonucleotide synthetase</fullName>
    </alternativeName>
    <alternativeName>
        <fullName evidence="11 12">Phosphoribosylglycinamide synthetase</fullName>
    </alternativeName>
</protein>
<dbReference type="SMART" id="SM01210">
    <property type="entry name" value="GARS_C"/>
    <property type="match status" value="1"/>
</dbReference>
<keyword evidence="16" id="KW-1185">Reference proteome</keyword>
<dbReference type="Gene3D" id="3.30.470.20">
    <property type="entry name" value="ATP-grasp fold, B domain"/>
    <property type="match status" value="1"/>
</dbReference>
<keyword evidence="5 12" id="KW-0436">Ligase</keyword>
<comment type="catalytic activity">
    <reaction evidence="12">
        <text>5-phospho-beta-D-ribosylamine + glycine + ATP = N(1)-(5-phospho-beta-D-ribosyl)glycinamide + ADP + phosphate + H(+)</text>
        <dbReference type="Rhea" id="RHEA:17453"/>
        <dbReference type="ChEBI" id="CHEBI:15378"/>
        <dbReference type="ChEBI" id="CHEBI:30616"/>
        <dbReference type="ChEBI" id="CHEBI:43474"/>
        <dbReference type="ChEBI" id="CHEBI:57305"/>
        <dbReference type="ChEBI" id="CHEBI:58681"/>
        <dbReference type="ChEBI" id="CHEBI:143788"/>
        <dbReference type="ChEBI" id="CHEBI:456216"/>
        <dbReference type="EC" id="6.3.4.13"/>
    </reaction>
</comment>
<evidence type="ECO:0000313" key="15">
    <source>
        <dbReference type="EMBL" id="MBC2603621.1"/>
    </source>
</evidence>
<dbReference type="PANTHER" id="PTHR43472">
    <property type="entry name" value="PHOSPHORIBOSYLAMINE--GLYCINE LIGASE"/>
    <property type="match status" value="1"/>
</dbReference>
<evidence type="ECO:0000256" key="1">
    <source>
        <dbReference type="ARBA" id="ARBA00001936"/>
    </source>
</evidence>
<dbReference type="SUPFAM" id="SSF56059">
    <property type="entry name" value="Glutathione synthetase ATP-binding domain-like"/>
    <property type="match status" value="1"/>
</dbReference>
<dbReference type="PROSITE" id="PS00184">
    <property type="entry name" value="GARS"/>
    <property type="match status" value="1"/>
</dbReference>
<dbReference type="InterPro" id="IPR011761">
    <property type="entry name" value="ATP-grasp"/>
</dbReference>
<feature type="domain" description="ATP-grasp" evidence="14">
    <location>
        <begin position="111"/>
        <end position="320"/>
    </location>
</feature>
<comment type="pathway">
    <text evidence="3 12">Purine metabolism; IMP biosynthesis via de novo pathway; N(1)-(5-phospho-D-ribosyl)glycinamide from 5-phospho-alpha-D-ribose 1-diphosphate: step 2/2.</text>
</comment>
<dbReference type="InterPro" id="IPR020561">
    <property type="entry name" value="PRibGlycinamid_synth_ATP-grasp"/>
</dbReference>
<dbReference type="Gene3D" id="3.90.600.10">
    <property type="entry name" value="Phosphoribosylglycinamide synthetase, C-terminal domain"/>
    <property type="match status" value="1"/>
</dbReference>
<evidence type="ECO:0000256" key="6">
    <source>
        <dbReference type="ARBA" id="ARBA00022741"/>
    </source>
</evidence>
<dbReference type="SMART" id="SM01209">
    <property type="entry name" value="GARS_A"/>
    <property type="match status" value="1"/>
</dbReference>
<dbReference type="InterPro" id="IPR013815">
    <property type="entry name" value="ATP_grasp_subdomain_1"/>
</dbReference>
<dbReference type="GO" id="GO:0046872">
    <property type="term" value="F:metal ion binding"/>
    <property type="evidence" value="ECO:0007669"/>
    <property type="project" value="InterPro"/>
</dbReference>
<dbReference type="GO" id="GO:0009113">
    <property type="term" value="P:purine nucleobase biosynthetic process"/>
    <property type="evidence" value="ECO:0007669"/>
    <property type="project" value="InterPro"/>
</dbReference>
<dbReference type="Gene3D" id="3.30.1490.20">
    <property type="entry name" value="ATP-grasp fold, A domain"/>
    <property type="match status" value="1"/>
</dbReference>
<dbReference type="InterPro" id="IPR000115">
    <property type="entry name" value="PRibGlycinamide_synth"/>
</dbReference>
<evidence type="ECO:0000256" key="7">
    <source>
        <dbReference type="ARBA" id="ARBA00022755"/>
    </source>
</evidence>
<sequence length="437" mass="46514">MTKILLIGSGAREHAIFKALQRSGENPQINVFGSTVNPGLSAQAAAYRSGPMTDPDAVLHFAQETHSEIAIIGPEAPLESGVADALVEAGIPTVGPQKELAKIESSKGFARDLLLKHGIPGSPAYQRFSSLAGVEAFLTELGGNFVVKADGLMGGKGVKVSGEHLENEKEALSWCREIVDSGSEFVIEEKCVGPEFSMFTFTDGKTFVHSPLVQDHKRAYVGDEGPNTGGMGSYSMADHRLPFVEESDVQAAVEMNEKTLAALATETGSPYRGILYGGFMATADGIRLIEYNARFGDPECMNLLTLFEGNFLEAVKGMATGTLDPSTIGFRKVASVCKYLVPEGYPDKPKKLFPIDLSEVPDCKDLYLGSVDEVDGQLLAAGSRTLAFVGTGSTLAEAEAAAEALANKVPGPLFHRPDIGTEALVQKRIDLIQSLRG</sequence>
<evidence type="ECO:0000256" key="3">
    <source>
        <dbReference type="ARBA" id="ARBA00005174"/>
    </source>
</evidence>
<dbReference type="AlphaFoldDB" id="A0A7X1E5Y3"/>
<evidence type="ECO:0000259" key="14">
    <source>
        <dbReference type="PROSITE" id="PS50975"/>
    </source>
</evidence>
<dbReference type="InterPro" id="IPR020562">
    <property type="entry name" value="PRibGlycinamide_synth_N"/>
</dbReference>
<dbReference type="Gene3D" id="3.40.50.20">
    <property type="match status" value="1"/>
</dbReference>
<comment type="cofactor">
    <cofactor evidence="2">
        <name>Mg(2+)</name>
        <dbReference type="ChEBI" id="CHEBI:18420"/>
    </cofactor>
</comment>
<dbReference type="SUPFAM" id="SSF51246">
    <property type="entry name" value="Rudiment single hybrid motif"/>
    <property type="match status" value="1"/>
</dbReference>
<dbReference type="GO" id="GO:0005524">
    <property type="term" value="F:ATP binding"/>
    <property type="evidence" value="ECO:0007669"/>
    <property type="project" value="UniProtKB-UniRule"/>
</dbReference>
<dbReference type="PROSITE" id="PS50975">
    <property type="entry name" value="ATP_GRASP"/>
    <property type="match status" value="1"/>
</dbReference>
<accession>A0A7X1E5Y3</accession>
<organism evidence="15 16">
    <name type="scientific">Puniceicoccus vermicola</name>
    <dbReference type="NCBI Taxonomy" id="388746"/>
    <lineage>
        <taxon>Bacteria</taxon>
        <taxon>Pseudomonadati</taxon>
        <taxon>Verrucomicrobiota</taxon>
        <taxon>Opitutia</taxon>
        <taxon>Puniceicoccales</taxon>
        <taxon>Puniceicoccaceae</taxon>
        <taxon>Puniceicoccus</taxon>
    </lineage>
</organism>
<dbReference type="SUPFAM" id="SSF52440">
    <property type="entry name" value="PreATP-grasp domain"/>
    <property type="match status" value="1"/>
</dbReference>
<comment type="caution">
    <text evidence="15">The sequence shown here is derived from an EMBL/GenBank/DDBJ whole genome shotgun (WGS) entry which is preliminary data.</text>
</comment>
<dbReference type="RefSeq" id="WP_185694243.1">
    <property type="nucleotide sequence ID" value="NZ_JACHVA010000127.1"/>
</dbReference>
<dbReference type="Pfam" id="PF02843">
    <property type="entry name" value="GARS_C"/>
    <property type="match status" value="1"/>
</dbReference>
<comment type="cofactor">
    <cofactor evidence="1">
        <name>Mn(2+)</name>
        <dbReference type="ChEBI" id="CHEBI:29035"/>
    </cofactor>
</comment>
<dbReference type="Proteomes" id="UP000525652">
    <property type="component" value="Unassembled WGS sequence"/>
</dbReference>
<dbReference type="InterPro" id="IPR020560">
    <property type="entry name" value="PRibGlycinamide_synth_C-dom"/>
</dbReference>
<dbReference type="UniPathway" id="UPA00074">
    <property type="reaction ID" value="UER00125"/>
</dbReference>
<dbReference type="PANTHER" id="PTHR43472:SF1">
    <property type="entry name" value="PHOSPHORIBOSYLAMINE--GLYCINE LIGASE, CHLOROPLASTIC"/>
    <property type="match status" value="1"/>
</dbReference>
<dbReference type="GO" id="GO:0004637">
    <property type="term" value="F:phosphoribosylamine-glycine ligase activity"/>
    <property type="evidence" value="ECO:0007669"/>
    <property type="project" value="UniProtKB-UniRule"/>
</dbReference>
<dbReference type="GO" id="GO:0006189">
    <property type="term" value="P:'de novo' IMP biosynthetic process"/>
    <property type="evidence" value="ECO:0007669"/>
    <property type="project" value="UniProtKB-UniRule"/>
</dbReference>
<comment type="similarity">
    <text evidence="9 12">Belongs to the GARS family.</text>
</comment>
<dbReference type="InterPro" id="IPR020559">
    <property type="entry name" value="PRibGlycinamide_synth_CS"/>
</dbReference>
<gene>
    <name evidence="12 15" type="primary">purD</name>
    <name evidence="15" type="ORF">H5P30_17710</name>
</gene>
<evidence type="ECO:0000256" key="2">
    <source>
        <dbReference type="ARBA" id="ARBA00001946"/>
    </source>
</evidence>
<dbReference type="NCBIfam" id="TIGR00877">
    <property type="entry name" value="purD"/>
    <property type="match status" value="1"/>
</dbReference>
<keyword evidence="8 13" id="KW-0067">ATP-binding</keyword>
<evidence type="ECO:0000256" key="11">
    <source>
        <dbReference type="ARBA" id="ARBA00042864"/>
    </source>
</evidence>
<evidence type="ECO:0000256" key="9">
    <source>
        <dbReference type="ARBA" id="ARBA00038345"/>
    </source>
</evidence>
<evidence type="ECO:0000256" key="13">
    <source>
        <dbReference type="PROSITE-ProRule" id="PRU00409"/>
    </source>
</evidence>
<evidence type="ECO:0000313" key="16">
    <source>
        <dbReference type="Proteomes" id="UP000525652"/>
    </source>
</evidence>
<evidence type="ECO:0000256" key="10">
    <source>
        <dbReference type="ARBA" id="ARBA00042242"/>
    </source>
</evidence>
<evidence type="ECO:0000256" key="4">
    <source>
        <dbReference type="ARBA" id="ARBA00013255"/>
    </source>
</evidence>
<dbReference type="HAMAP" id="MF_00138">
    <property type="entry name" value="GARS"/>
    <property type="match status" value="1"/>
</dbReference>
<dbReference type="EMBL" id="JACHVA010000127">
    <property type="protein sequence ID" value="MBC2603621.1"/>
    <property type="molecule type" value="Genomic_DNA"/>
</dbReference>
<proteinExistence type="inferred from homology"/>
<reference evidence="15 16" key="1">
    <citation type="submission" date="2020-07" db="EMBL/GenBank/DDBJ databases">
        <authorList>
            <person name="Feng X."/>
        </authorList>
    </citation>
    <scope>NUCLEOTIDE SEQUENCE [LARGE SCALE GENOMIC DNA]</scope>
    <source>
        <strain evidence="15 16">JCM14086</strain>
    </source>
</reference>
<name>A0A7X1E5Y3_9BACT</name>
<dbReference type="EC" id="6.3.4.13" evidence="4 12"/>
<evidence type="ECO:0000256" key="5">
    <source>
        <dbReference type="ARBA" id="ARBA00022598"/>
    </source>
</evidence>
<evidence type="ECO:0000256" key="12">
    <source>
        <dbReference type="HAMAP-Rule" id="MF_00138"/>
    </source>
</evidence>
<dbReference type="Pfam" id="PF02844">
    <property type="entry name" value="GARS_N"/>
    <property type="match status" value="1"/>
</dbReference>
<dbReference type="InterPro" id="IPR011054">
    <property type="entry name" value="Rudment_hybrid_motif"/>
</dbReference>
<keyword evidence="7 12" id="KW-0658">Purine biosynthesis</keyword>